<name>A0ABS0WZR5_9ACTN</name>
<keyword evidence="3" id="KW-1185">Reference proteome</keyword>
<protein>
    <submittedName>
        <fullName evidence="2">Maleylpyruvate isomerase N-terminal domain-containing protein</fullName>
    </submittedName>
</protein>
<accession>A0ABS0WZR5</accession>
<sequence length="272" mass="29792">MSKLSHGRLGHPRNCDQITVQADQLATHLKDADLSTPVPSCPGWTVNQLVRHLGHGYRWAETTIRTRAAAPPQDTEMRDLTPYVDEDPAVLAPWLREGAAALADTLRESGPDAPVWTPLPEETSGFFARRFAHESLIHRADAALALGIDFTVTDEAVAVDAVDEWMELGTHPLQLSFHPEKRELLSRGSTLRFLATDAPPAARADWLVDLRGDALAWRRTADDPGTPDVTVTGPLTALLLTLYRRRPPGTPTTEVTGDAALLAHWLDRNGFG</sequence>
<dbReference type="EMBL" id="JAEKOZ010000002">
    <property type="protein sequence ID" value="MBJ3806406.1"/>
    <property type="molecule type" value="Genomic_DNA"/>
</dbReference>
<evidence type="ECO:0000259" key="1">
    <source>
        <dbReference type="Pfam" id="PF11716"/>
    </source>
</evidence>
<dbReference type="NCBIfam" id="TIGR03083">
    <property type="entry name" value="maleylpyruvate isomerase family mycothiol-dependent enzyme"/>
    <property type="match status" value="1"/>
</dbReference>
<dbReference type="GO" id="GO:0016853">
    <property type="term" value="F:isomerase activity"/>
    <property type="evidence" value="ECO:0007669"/>
    <property type="project" value="UniProtKB-KW"/>
</dbReference>
<organism evidence="2 3">
    <name type="scientific">Streptomyces flavofungini</name>
    <dbReference type="NCBI Taxonomy" id="68200"/>
    <lineage>
        <taxon>Bacteria</taxon>
        <taxon>Bacillati</taxon>
        <taxon>Actinomycetota</taxon>
        <taxon>Actinomycetes</taxon>
        <taxon>Kitasatosporales</taxon>
        <taxon>Streptomycetaceae</taxon>
        <taxon>Streptomyces</taxon>
    </lineage>
</organism>
<reference evidence="2 3" key="1">
    <citation type="submission" date="2020-12" db="EMBL/GenBank/DDBJ databases">
        <title>Streptomyces typhae sp. nov., a novel endophytic actinomycete isolated from the root of cattail pollen (Typha angustifolia L.).</title>
        <authorList>
            <person name="Peng C."/>
            <person name="Liu C."/>
        </authorList>
    </citation>
    <scope>NUCLEOTIDE SEQUENCE [LARGE SCALE GENOMIC DNA]</scope>
    <source>
        <strain evidence="2 3">JCM 4753</strain>
    </source>
</reference>
<proteinExistence type="predicted"/>
<evidence type="ECO:0000313" key="3">
    <source>
        <dbReference type="Proteomes" id="UP000634780"/>
    </source>
</evidence>
<comment type="caution">
    <text evidence="2">The sequence shown here is derived from an EMBL/GenBank/DDBJ whole genome shotgun (WGS) entry which is preliminary data.</text>
</comment>
<dbReference type="InterPro" id="IPR034660">
    <property type="entry name" value="DinB/YfiT-like"/>
</dbReference>
<feature type="domain" description="Mycothiol-dependent maleylpyruvate isomerase metal-binding" evidence="1">
    <location>
        <begin position="16"/>
        <end position="143"/>
    </location>
</feature>
<dbReference type="Pfam" id="PF11716">
    <property type="entry name" value="MDMPI_N"/>
    <property type="match status" value="1"/>
</dbReference>
<dbReference type="Proteomes" id="UP000634780">
    <property type="component" value="Unassembled WGS sequence"/>
</dbReference>
<dbReference type="PANTHER" id="PTHR40758">
    <property type="entry name" value="CONSERVED PROTEIN"/>
    <property type="match status" value="1"/>
</dbReference>
<dbReference type="InterPro" id="IPR017517">
    <property type="entry name" value="Maleyloyr_isom"/>
</dbReference>
<dbReference type="InterPro" id="IPR024344">
    <property type="entry name" value="MDMPI_metal-binding"/>
</dbReference>
<dbReference type="PANTHER" id="PTHR40758:SF1">
    <property type="entry name" value="CONSERVED PROTEIN"/>
    <property type="match status" value="1"/>
</dbReference>
<dbReference type="RefSeq" id="WP_190119833.1">
    <property type="nucleotide sequence ID" value="NZ_BMVR01000018.1"/>
</dbReference>
<keyword evidence="2" id="KW-0413">Isomerase</keyword>
<gene>
    <name evidence="2" type="ORF">JGB26_04615</name>
</gene>
<evidence type="ECO:0000313" key="2">
    <source>
        <dbReference type="EMBL" id="MBJ3806406.1"/>
    </source>
</evidence>
<dbReference type="SUPFAM" id="SSF109854">
    <property type="entry name" value="DinB/YfiT-like putative metalloenzymes"/>
    <property type="match status" value="1"/>
</dbReference>